<reference evidence="1" key="1">
    <citation type="submission" date="2023-04" db="EMBL/GenBank/DDBJ databases">
        <title>A chromosome-level genome assembly of the parasitoid wasp Eretmocerus hayati.</title>
        <authorList>
            <person name="Zhong Y."/>
            <person name="Liu S."/>
            <person name="Liu Y."/>
        </authorList>
    </citation>
    <scope>NUCLEOTIDE SEQUENCE</scope>
    <source>
        <strain evidence="1">ZJU_SS_LIU_2023</strain>
    </source>
</reference>
<comment type="caution">
    <text evidence="1">The sequence shown here is derived from an EMBL/GenBank/DDBJ whole genome shotgun (WGS) entry which is preliminary data.</text>
</comment>
<proteinExistence type="predicted"/>
<keyword evidence="2" id="KW-1185">Reference proteome</keyword>
<dbReference type="Proteomes" id="UP001239111">
    <property type="component" value="Chromosome 4"/>
</dbReference>
<name>A0ACC2N0J5_9HYME</name>
<organism evidence="1 2">
    <name type="scientific">Eretmocerus hayati</name>
    <dbReference type="NCBI Taxonomy" id="131215"/>
    <lineage>
        <taxon>Eukaryota</taxon>
        <taxon>Metazoa</taxon>
        <taxon>Ecdysozoa</taxon>
        <taxon>Arthropoda</taxon>
        <taxon>Hexapoda</taxon>
        <taxon>Insecta</taxon>
        <taxon>Pterygota</taxon>
        <taxon>Neoptera</taxon>
        <taxon>Endopterygota</taxon>
        <taxon>Hymenoptera</taxon>
        <taxon>Apocrita</taxon>
        <taxon>Proctotrupomorpha</taxon>
        <taxon>Chalcidoidea</taxon>
        <taxon>Aphelinidae</taxon>
        <taxon>Aphelininae</taxon>
        <taxon>Eretmocerus</taxon>
    </lineage>
</organism>
<evidence type="ECO:0000313" key="2">
    <source>
        <dbReference type="Proteomes" id="UP001239111"/>
    </source>
</evidence>
<accession>A0ACC2N0J5</accession>
<evidence type="ECO:0000313" key="1">
    <source>
        <dbReference type="EMBL" id="KAJ8664522.1"/>
    </source>
</evidence>
<dbReference type="EMBL" id="CM056744">
    <property type="protein sequence ID" value="KAJ8664522.1"/>
    <property type="molecule type" value="Genomic_DNA"/>
</dbReference>
<sequence length="697" mass="80711">MGLIDLEQEMLVLTLSLYNILVIPRNVVQTVTKSLIDFTIDKFANYLLQQMEHSAKLDTETLTVMKDIVKNAASSLNKFETERKRFDIYKKEQLLVEPVKFELYKSNRTAQVSHSPLQWTLQTFFEIPGCFEAFMEYQNELKNENDMILNFTQAEYWKEKSKDFGDRVVIPIFFGHDDFTAGNGMGTHAEKTNLGDVFVFLPGFPPHIVSKLSSIFLVDLFFANDRKTFGNDQVFSRLIAELNALKKNGLNIHVNNQLLKVYFHPCLPIGDNKGLNEDLGFDPSFNSGRPCRICRATIHEIRLMIREKSELLRTRENYKTDCQLKSPSETGVVEECTFNKIEDWDVTDCTCEDLMHDCFEGYANTTLANICYDLIYKDRCFDLDYLNQRIDWLNSHTLHISNAIPLIKENHLTAKRKLKMSAAEMINFSRYFGLLVADKMGEEANETSEAWSLYILLRKIIDILLSPRIVHGHLMKLEYLIPEFLSSYIALYGELHFKFHTLVHIIRMLKKYGPLIYYWAMRLEAKHRELKIIATTTSSSVNLLHTISLRNQLRLAHLKLTGNMCTKVVEVEIVQDIDARVRATYFSHLQANTAIHSTDRVTYKGIEFNVGKLIVTMMGDSDTLRFGLIKDIVIVEQNVFLLLQPHTCIYFDEIRYAYHVVARDAHILEDVKNIPFVHPCPYFNSDNSLYVVPKYIL</sequence>
<gene>
    <name evidence="1" type="ORF">QAD02_006184</name>
</gene>
<protein>
    <submittedName>
        <fullName evidence="1">Uncharacterized protein</fullName>
    </submittedName>
</protein>